<dbReference type="AlphaFoldDB" id="A0A494X928"/>
<proteinExistence type="predicted"/>
<keyword evidence="1" id="KW-1133">Transmembrane helix</keyword>
<gene>
    <name evidence="2" type="ORF">D7S86_27070</name>
</gene>
<keyword evidence="1" id="KW-0472">Membrane</keyword>
<organism evidence="2 3">
    <name type="scientific">Pararobbsia silviterrae</name>
    <dbReference type="NCBI Taxonomy" id="1792498"/>
    <lineage>
        <taxon>Bacteria</taxon>
        <taxon>Pseudomonadati</taxon>
        <taxon>Pseudomonadota</taxon>
        <taxon>Betaproteobacteria</taxon>
        <taxon>Burkholderiales</taxon>
        <taxon>Burkholderiaceae</taxon>
        <taxon>Pararobbsia</taxon>
    </lineage>
</organism>
<feature type="transmembrane region" description="Helical" evidence="1">
    <location>
        <begin position="42"/>
        <end position="63"/>
    </location>
</feature>
<accession>A0A494X928</accession>
<evidence type="ECO:0000256" key="1">
    <source>
        <dbReference type="SAM" id="Phobius"/>
    </source>
</evidence>
<evidence type="ECO:0000313" key="2">
    <source>
        <dbReference type="EMBL" id="RKP44694.1"/>
    </source>
</evidence>
<dbReference type="Proteomes" id="UP000270342">
    <property type="component" value="Unassembled WGS sequence"/>
</dbReference>
<keyword evidence="3" id="KW-1185">Reference proteome</keyword>
<feature type="transmembrane region" description="Helical" evidence="1">
    <location>
        <begin position="6"/>
        <end position="30"/>
    </location>
</feature>
<sequence>MISFLIAHWVWFSGGGAALVFSLVAGLLSWIGPTALIANWKAILGAIVAVVVLGVILVLYALLEHTKAALAAEQLAYSKLNGNYQIVLGENATLGADNLKLSSTAALQTATVKAIAAQGAQAKQDAAAAVAAALAAQTSDRATIARLTARINDPSSKNGGCENEIAALRAAL</sequence>
<evidence type="ECO:0000313" key="3">
    <source>
        <dbReference type="Proteomes" id="UP000270342"/>
    </source>
</evidence>
<reference evidence="2 3" key="1">
    <citation type="submission" date="2018-10" db="EMBL/GenBank/DDBJ databases">
        <title>Robbsia sp. DHC34, isolated from soil.</title>
        <authorList>
            <person name="Gao Z.-H."/>
            <person name="Qiu L.-H."/>
        </authorList>
    </citation>
    <scope>NUCLEOTIDE SEQUENCE [LARGE SCALE GENOMIC DNA]</scope>
    <source>
        <strain evidence="2 3">DHC34</strain>
    </source>
</reference>
<keyword evidence="1" id="KW-0812">Transmembrane</keyword>
<dbReference type="RefSeq" id="WP_121091241.1">
    <property type="nucleotide sequence ID" value="NZ_RBZU01000019.1"/>
</dbReference>
<dbReference type="EMBL" id="RBZU01000019">
    <property type="protein sequence ID" value="RKP44694.1"/>
    <property type="molecule type" value="Genomic_DNA"/>
</dbReference>
<name>A0A494X928_9BURK</name>
<comment type="caution">
    <text evidence="2">The sequence shown here is derived from an EMBL/GenBank/DDBJ whole genome shotgun (WGS) entry which is preliminary data.</text>
</comment>
<protein>
    <submittedName>
        <fullName evidence="2">Uncharacterized protein</fullName>
    </submittedName>
</protein>